<gene>
    <name evidence="5" type="ORF">JR347_11330</name>
</gene>
<dbReference type="Gene3D" id="1.20.1420.20">
    <property type="entry name" value="M75 peptidase, HXXE motif"/>
    <property type="match status" value="1"/>
</dbReference>
<dbReference type="AlphaFoldDB" id="A0A974WEY5"/>
<comment type="subcellular location">
    <subcellularLocation>
        <location evidence="1">Cell envelope</location>
    </subcellularLocation>
</comment>
<dbReference type="InterPro" id="IPR034984">
    <property type="entry name" value="Imelysin-like_IPPA"/>
</dbReference>
<evidence type="ECO:0000313" key="5">
    <source>
        <dbReference type="EMBL" id="QSE96203.1"/>
    </source>
</evidence>
<evidence type="ECO:0000256" key="1">
    <source>
        <dbReference type="ARBA" id="ARBA00004196"/>
    </source>
</evidence>
<organism evidence="5 6">
    <name type="scientific">Fulvivirga lutea</name>
    <dbReference type="NCBI Taxonomy" id="2810512"/>
    <lineage>
        <taxon>Bacteria</taxon>
        <taxon>Pseudomonadati</taxon>
        <taxon>Bacteroidota</taxon>
        <taxon>Cytophagia</taxon>
        <taxon>Cytophagales</taxon>
        <taxon>Fulvivirgaceae</taxon>
        <taxon>Fulvivirga</taxon>
    </lineage>
</organism>
<evidence type="ECO:0000259" key="4">
    <source>
        <dbReference type="Pfam" id="PF09375"/>
    </source>
</evidence>
<protein>
    <submittedName>
        <fullName evidence="5">Imelysin family protein</fullName>
    </submittedName>
</protein>
<dbReference type="InterPro" id="IPR038352">
    <property type="entry name" value="Imelysin_sf"/>
</dbReference>
<feature type="chain" id="PRO_5038090114" evidence="3">
    <location>
        <begin position="28"/>
        <end position="369"/>
    </location>
</feature>
<dbReference type="Proteomes" id="UP000662783">
    <property type="component" value="Chromosome"/>
</dbReference>
<dbReference type="KEGG" id="fuv:JR347_11330"/>
<evidence type="ECO:0000256" key="2">
    <source>
        <dbReference type="ARBA" id="ARBA00022729"/>
    </source>
</evidence>
<feature type="domain" description="Imelysin-like" evidence="4">
    <location>
        <begin position="52"/>
        <end position="340"/>
    </location>
</feature>
<sequence>MNRNRKYLKLAAVGLALIGLIQLSACGDDEVSSTSNNFDRTAMLSSLATNLIVPNFQALQTSVNQLSAEADEFSANATVANLQSLRLAWVQAVTDHQHCSAFGFGPASLPLGPYATVLGVFPVDEAQVEANMLNPDFNLEASFDRDVRGFFAIEYLIYGNGQSDEELVAAFDQNRIDYLLLLVDELKITFDNIVNEWNGGYFEEFTTDNSTSAGSAVSQLYNEFVKDYENLKNFKVELPAGLSAGQNSADGSLVEALYSGISRDLIVEHFNNSKNIYLGKSRSGTELTGFDEYLKSVEGGEALVISTQSAIDAIDNAITNLPQGRLSNNIEAQELVTLANLLQANTANFKSSMSSLLGISITFNSGDGD</sequence>
<dbReference type="RefSeq" id="WP_205720720.1">
    <property type="nucleotide sequence ID" value="NZ_CP070608.1"/>
</dbReference>
<dbReference type="GO" id="GO:0030313">
    <property type="term" value="C:cell envelope"/>
    <property type="evidence" value="ECO:0007669"/>
    <property type="project" value="UniProtKB-SubCell"/>
</dbReference>
<name>A0A974WEY5_9BACT</name>
<dbReference type="CDD" id="cd14659">
    <property type="entry name" value="Imelysin-like_IPPA"/>
    <property type="match status" value="1"/>
</dbReference>
<keyword evidence="2 3" id="KW-0732">Signal</keyword>
<reference evidence="5" key="1">
    <citation type="submission" date="2021-02" db="EMBL/GenBank/DDBJ databases">
        <title>Fulvivirga sp. S481 isolated from sea water.</title>
        <authorList>
            <person name="Bae S.S."/>
            <person name="Baek K."/>
        </authorList>
    </citation>
    <scope>NUCLEOTIDE SEQUENCE</scope>
    <source>
        <strain evidence="5">S481</strain>
    </source>
</reference>
<dbReference type="InterPro" id="IPR018976">
    <property type="entry name" value="Imelysin-like"/>
</dbReference>
<feature type="signal peptide" evidence="3">
    <location>
        <begin position="1"/>
        <end position="27"/>
    </location>
</feature>
<evidence type="ECO:0000256" key="3">
    <source>
        <dbReference type="SAM" id="SignalP"/>
    </source>
</evidence>
<evidence type="ECO:0000313" key="6">
    <source>
        <dbReference type="Proteomes" id="UP000662783"/>
    </source>
</evidence>
<proteinExistence type="predicted"/>
<dbReference type="Pfam" id="PF09375">
    <property type="entry name" value="Peptidase_M75"/>
    <property type="match status" value="1"/>
</dbReference>
<accession>A0A974WEY5</accession>
<dbReference type="EMBL" id="CP070608">
    <property type="protein sequence ID" value="QSE96203.1"/>
    <property type="molecule type" value="Genomic_DNA"/>
</dbReference>
<keyword evidence="6" id="KW-1185">Reference proteome</keyword>